<evidence type="ECO:0000256" key="4">
    <source>
        <dbReference type="ARBA" id="ARBA00022741"/>
    </source>
</evidence>
<evidence type="ECO:0000256" key="6">
    <source>
        <dbReference type="ARBA" id="ARBA00022840"/>
    </source>
</evidence>
<evidence type="ECO:0000256" key="1">
    <source>
        <dbReference type="ARBA" id="ARBA00006692"/>
    </source>
</evidence>
<name>A0A4W4DML9_ELEEL</name>
<dbReference type="GO" id="GO:0005524">
    <property type="term" value="F:ATP binding"/>
    <property type="evidence" value="ECO:0007669"/>
    <property type="project" value="UniProtKB-UniRule"/>
</dbReference>
<dbReference type="Pfam" id="PF00069">
    <property type="entry name" value="Pkinase"/>
    <property type="match status" value="1"/>
</dbReference>
<keyword evidence="4 7" id="KW-0547">Nucleotide-binding</keyword>
<evidence type="ECO:0000256" key="3">
    <source>
        <dbReference type="ARBA" id="ARBA00022679"/>
    </source>
</evidence>
<evidence type="ECO:0000256" key="5">
    <source>
        <dbReference type="ARBA" id="ARBA00022777"/>
    </source>
</evidence>
<accession>A0A4W4DML9</accession>
<sequence>MMLSQYCCQSSDIRSESLFSCLADCTPPPPAPFSHRVVSAKPNQISNFYTINRQEVLGGGRFGQVHKCVENSSGLTLAAKIIKARTQKEKDVVKNEIQVMNQLDHANLIQLYAAYESRADIILVLEYVDGGELFDRIIDENYKLTELDTVMFIRQICEGLRHMHKMYILHLDLKPENILCVSRLTNKIKIIDFGLARKYKPREKLRVNFGTPEFLAPEVVTYEFVSFNTDMWSLGVIAYMLLSGLSPFLGDDDNETLNNILACQWSFEESEFLGISEEARDFISKLLIVNKSWRIGASEALKHPWLSDPVLHQRLREQVRSDRILPVLQKKERDLLMLLTLR</sequence>
<evidence type="ECO:0000256" key="8">
    <source>
        <dbReference type="RuleBase" id="RU000304"/>
    </source>
</evidence>
<dbReference type="InterPro" id="IPR011009">
    <property type="entry name" value="Kinase-like_dom_sf"/>
</dbReference>
<feature type="binding site" evidence="7">
    <location>
        <position position="80"/>
    </location>
    <ligand>
        <name>ATP</name>
        <dbReference type="ChEBI" id="CHEBI:30616"/>
    </ligand>
</feature>
<reference evidence="11" key="2">
    <citation type="journal article" date="2017" name="Sci. Adv.">
        <title>A tail of two voltages: Proteomic comparison of the three electric organs of the electric eel.</title>
        <authorList>
            <person name="Traeger L.L."/>
            <person name="Sabat G."/>
            <person name="Barrett-Wilt G.A."/>
            <person name="Wells G.B."/>
            <person name="Sussman M.R."/>
        </authorList>
    </citation>
    <scope>NUCLEOTIDE SEQUENCE [LARGE SCALE GENOMIC DNA]</scope>
</reference>
<reference evidence="10" key="5">
    <citation type="submission" date="2025-09" db="UniProtKB">
        <authorList>
            <consortium name="Ensembl"/>
        </authorList>
    </citation>
    <scope>IDENTIFICATION</scope>
</reference>
<reference evidence="10" key="4">
    <citation type="submission" date="2025-08" db="UniProtKB">
        <authorList>
            <consortium name="Ensembl"/>
        </authorList>
    </citation>
    <scope>IDENTIFICATION</scope>
</reference>
<dbReference type="FunFam" id="3.30.200.20:FF:000196">
    <property type="entry name" value="Myosin light chain kinase family, member 4"/>
    <property type="match status" value="1"/>
</dbReference>
<dbReference type="FunFam" id="1.10.510.10:FF:000135">
    <property type="entry name" value="Putative myosin light chain kinase 3"/>
    <property type="match status" value="1"/>
</dbReference>
<dbReference type="OMA" id="WVRSINA"/>
<keyword evidence="5" id="KW-0418">Kinase</keyword>
<evidence type="ECO:0000256" key="7">
    <source>
        <dbReference type="PROSITE-ProRule" id="PRU10141"/>
    </source>
</evidence>
<dbReference type="STRING" id="8005.ENSEEEP00000000266"/>
<dbReference type="InterPro" id="IPR017441">
    <property type="entry name" value="Protein_kinase_ATP_BS"/>
</dbReference>
<organism evidence="10 11">
    <name type="scientific">Electrophorus electricus</name>
    <name type="common">Electric eel</name>
    <name type="synonym">Gymnotus electricus</name>
    <dbReference type="NCBI Taxonomy" id="8005"/>
    <lineage>
        <taxon>Eukaryota</taxon>
        <taxon>Metazoa</taxon>
        <taxon>Chordata</taxon>
        <taxon>Craniata</taxon>
        <taxon>Vertebrata</taxon>
        <taxon>Euteleostomi</taxon>
        <taxon>Actinopterygii</taxon>
        <taxon>Neopterygii</taxon>
        <taxon>Teleostei</taxon>
        <taxon>Ostariophysi</taxon>
        <taxon>Gymnotiformes</taxon>
        <taxon>Gymnotoidei</taxon>
        <taxon>Gymnotidae</taxon>
        <taxon>Electrophorus</taxon>
    </lineage>
</organism>
<dbReference type="PROSITE" id="PS50011">
    <property type="entry name" value="PROTEIN_KINASE_DOM"/>
    <property type="match status" value="1"/>
</dbReference>
<reference evidence="10" key="3">
    <citation type="submission" date="2020-05" db="EMBL/GenBank/DDBJ databases">
        <title>Electrophorus electricus (electric eel) genome, fEleEle1, primary haplotype.</title>
        <authorList>
            <person name="Myers G."/>
            <person name="Meyer A."/>
            <person name="Fedrigo O."/>
            <person name="Formenti G."/>
            <person name="Rhie A."/>
            <person name="Tracey A."/>
            <person name="Sims Y."/>
            <person name="Jarvis E.D."/>
        </authorList>
    </citation>
    <scope>NUCLEOTIDE SEQUENCE [LARGE SCALE GENOMIC DNA]</scope>
</reference>
<dbReference type="PROSITE" id="PS00107">
    <property type="entry name" value="PROTEIN_KINASE_ATP"/>
    <property type="match status" value="1"/>
</dbReference>
<proteinExistence type="inferred from homology"/>
<keyword evidence="6 7" id="KW-0067">ATP-binding</keyword>
<protein>
    <recommendedName>
        <fullName evidence="9">Protein kinase domain-containing protein</fullName>
    </recommendedName>
</protein>
<evidence type="ECO:0000256" key="2">
    <source>
        <dbReference type="ARBA" id="ARBA00022527"/>
    </source>
</evidence>
<dbReference type="Gene3D" id="3.30.200.20">
    <property type="entry name" value="Phosphorylase Kinase, domain 1"/>
    <property type="match status" value="1"/>
</dbReference>
<keyword evidence="11" id="KW-1185">Reference proteome</keyword>
<keyword evidence="2 8" id="KW-0723">Serine/threonine-protein kinase</keyword>
<evidence type="ECO:0000259" key="9">
    <source>
        <dbReference type="PROSITE" id="PS50011"/>
    </source>
</evidence>
<evidence type="ECO:0000313" key="11">
    <source>
        <dbReference type="Proteomes" id="UP000314983"/>
    </source>
</evidence>
<dbReference type="GeneTree" id="ENSGT00940000156211"/>
<dbReference type="InterPro" id="IPR008271">
    <property type="entry name" value="Ser/Thr_kinase_AS"/>
</dbReference>
<reference evidence="11" key="1">
    <citation type="journal article" date="2014" name="Science">
        <title>Nonhuman genetics. Genomic basis for the convergent evolution of electric organs.</title>
        <authorList>
            <person name="Gallant J.R."/>
            <person name="Traeger L.L."/>
            <person name="Volkening J.D."/>
            <person name="Moffett H."/>
            <person name="Chen P.H."/>
            <person name="Novina C.D."/>
            <person name="Phillips G.N.Jr."/>
            <person name="Anand R."/>
            <person name="Wells G.B."/>
            <person name="Pinch M."/>
            <person name="Guth R."/>
            <person name="Unguez G.A."/>
            <person name="Albert J.S."/>
            <person name="Zakon H.H."/>
            <person name="Samanta M.P."/>
            <person name="Sussman M.R."/>
        </authorList>
    </citation>
    <scope>NUCLEOTIDE SEQUENCE [LARGE SCALE GENOMIC DNA]</scope>
</reference>
<dbReference type="SMART" id="SM00220">
    <property type="entry name" value="S_TKc"/>
    <property type="match status" value="1"/>
</dbReference>
<dbReference type="AlphaFoldDB" id="A0A4W4DML9"/>
<dbReference type="Gene3D" id="1.10.510.10">
    <property type="entry name" value="Transferase(Phosphotransferase) domain 1"/>
    <property type="match status" value="1"/>
</dbReference>
<dbReference type="InterPro" id="IPR000719">
    <property type="entry name" value="Prot_kinase_dom"/>
</dbReference>
<evidence type="ECO:0000313" key="10">
    <source>
        <dbReference type="Ensembl" id="ENSEEEP00000000266.2"/>
    </source>
</evidence>
<dbReference type="GO" id="GO:0004674">
    <property type="term" value="F:protein serine/threonine kinase activity"/>
    <property type="evidence" value="ECO:0007669"/>
    <property type="project" value="UniProtKB-KW"/>
</dbReference>
<feature type="domain" description="Protein kinase" evidence="9">
    <location>
        <begin position="51"/>
        <end position="306"/>
    </location>
</feature>
<comment type="similarity">
    <text evidence="1">Belongs to the protein kinase superfamily. CAMK Ser/Thr protein kinase family.</text>
</comment>
<dbReference type="Proteomes" id="UP000314983">
    <property type="component" value="Chromosome 19"/>
</dbReference>
<dbReference type="PROSITE" id="PS00108">
    <property type="entry name" value="PROTEIN_KINASE_ST"/>
    <property type="match status" value="1"/>
</dbReference>
<dbReference type="Ensembl" id="ENSEEET00000000272.2">
    <property type="protein sequence ID" value="ENSEEEP00000000266.2"/>
    <property type="gene ID" value="ENSEEEG00000000190.2"/>
</dbReference>
<dbReference type="PANTHER" id="PTHR24347">
    <property type="entry name" value="SERINE/THREONINE-PROTEIN KINASE"/>
    <property type="match status" value="1"/>
</dbReference>
<dbReference type="SUPFAM" id="SSF56112">
    <property type="entry name" value="Protein kinase-like (PK-like)"/>
    <property type="match status" value="1"/>
</dbReference>
<keyword evidence="3" id="KW-0808">Transferase</keyword>